<dbReference type="InterPro" id="IPR003018">
    <property type="entry name" value="GAF"/>
</dbReference>
<dbReference type="Pfam" id="PF01590">
    <property type="entry name" value="GAF"/>
    <property type="match status" value="1"/>
</dbReference>
<dbReference type="SUPFAM" id="SSF55781">
    <property type="entry name" value="GAF domain-like"/>
    <property type="match status" value="1"/>
</dbReference>
<evidence type="ECO:0000313" key="6">
    <source>
        <dbReference type="EMBL" id="CAK0818227.1"/>
    </source>
</evidence>
<evidence type="ECO:0008006" key="8">
    <source>
        <dbReference type="Google" id="ProtNLM"/>
    </source>
</evidence>
<evidence type="ECO:0000313" key="7">
    <source>
        <dbReference type="Proteomes" id="UP001189429"/>
    </source>
</evidence>
<dbReference type="CDD" id="cd16655">
    <property type="entry name" value="RING-Ubox_WDSUB1-like"/>
    <property type="match status" value="1"/>
</dbReference>
<evidence type="ECO:0000256" key="2">
    <source>
        <dbReference type="ARBA" id="ARBA00022801"/>
    </source>
</evidence>
<feature type="region of interest" description="Disordered" evidence="3">
    <location>
        <begin position="818"/>
        <end position="842"/>
    </location>
</feature>
<feature type="domain" description="U-box" evidence="4">
    <location>
        <begin position="590"/>
        <end position="663"/>
    </location>
</feature>
<comment type="caution">
    <text evidence="6">The sequence shown here is derived from an EMBL/GenBank/DDBJ whole genome shotgun (WGS) entry which is preliminary data.</text>
</comment>
<keyword evidence="7" id="KW-1185">Reference proteome</keyword>
<feature type="region of interest" description="Disordered" evidence="3">
    <location>
        <begin position="548"/>
        <end position="587"/>
    </location>
</feature>
<gene>
    <name evidence="6" type="ORF">PCOR1329_LOCUS20573</name>
</gene>
<keyword evidence="1" id="KW-0479">Metal-binding</keyword>
<dbReference type="SUPFAM" id="SSF109604">
    <property type="entry name" value="HD-domain/PDEase-like"/>
    <property type="match status" value="2"/>
</dbReference>
<reference evidence="6" key="1">
    <citation type="submission" date="2023-10" db="EMBL/GenBank/DDBJ databases">
        <authorList>
            <person name="Chen Y."/>
            <person name="Shah S."/>
            <person name="Dougan E. K."/>
            <person name="Thang M."/>
            <person name="Chan C."/>
        </authorList>
    </citation>
    <scope>NUCLEOTIDE SEQUENCE [LARGE SCALE GENOMIC DNA]</scope>
</reference>
<protein>
    <recommendedName>
        <fullName evidence="8">RING-type E3 ubiquitin transferase</fullName>
    </recommendedName>
</protein>
<dbReference type="InterPro" id="IPR013083">
    <property type="entry name" value="Znf_RING/FYVE/PHD"/>
</dbReference>
<evidence type="ECO:0000259" key="5">
    <source>
        <dbReference type="PROSITE" id="PS51845"/>
    </source>
</evidence>
<dbReference type="Pfam" id="PF00233">
    <property type="entry name" value="PDEase_I"/>
    <property type="match status" value="1"/>
</dbReference>
<dbReference type="InterPro" id="IPR029016">
    <property type="entry name" value="GAF-like_dom_sf"/>
</dbReference>
<feature type="domain" description="PDEase" evidence="5">
    <location>
        <begin position="1187"/>
        <end position="1291"/>
    </location>
</feature>
<organism evidence="6 7">
    <name type="scientific">Prorocentrum cordatum</name>
    <dbReference type="NCBI Taxonomy" id="2364126"/>
    <lineage>
        <taxon>Eukaryota</taxon>
        <taxon>Sar</taxon>
        <taxon>Alveolata</taxon>
        <taxon>Dinophyceae</taxon>
        <taxon>Prorocentrales</taxon>
        <taxon>Prorocentraceae</taxon>
        <taxon>Prorocentrum</taxon>
    </lineage>
</organism>
<feature type="compositionally biased region" description="Low complexity" evidence="3">
    <location>
        <begin position="1103"/>
        <end position="1120"/>
    </location>
</feature>
<feature type="compositionally biased region" description="Basic and acidic residues" evidence="3">
    <location>
        <begin position="910"/>
        <end position="919"/>
    </location>
</feature>
<dbReference type="SMART" id="SM00065">
    <property type="entry name" value="GAF"/>
    <property type="match status" value="1"/>
</dbReference>
<dbReference type="PROSITE" id="PS51698">
    <property type="entry name" value="U_BOX"/>
    <property type="match status" value="1"/>
</dbReference>
<evidence type="ECO:0000256" key="1">
    <source>
        <dbReference type="ARBA" id="ARBA00022723"/>
    </source>
</evidence>
<dbReference type="Gene3D" id="3.30.40.10">
    <property type="entry name" value="Zinc/RING finger domain, C3HC4 (zinc finger)"/>
    <property type="match status" value="1"/>
</dbReference>
<evidence type="ECO:0000259" key="4">
    <source>
        <dbReference type="PROSITE" id="PS51698"/>
    </source>
</evidence>
<name>A0ABN9RGN3_9DINO</name>
<dbReference type="Gene3D" id="1.10.1300.10">
    <property type="entry name" value="3'5'-cyclic nucleotide phosphodiesterase, catalytic domain"/>
    <property type="match status" value="2"/>
</dbReference>
<evidence type="ECO:0000256" key="3">
    <source>
        <dbReference type="SAM" id="MobiDB-lite"/>
    </source>
</evidence>
<dbReference type="InterPro" id="IPR002073">
    <property type="entry name" value="PDEase_catalytic_dom"/>
</dbReference>
<dbReference type="Proteomes" id="UP001189429">
    <property type="component" value="Unassembled WGS sequence"/>
</dbReference>
<dbReference type="PANTHER" id="PTHR11347">
    <property type="entry name" value="CYCLIC NUCLEOTIDE PHOSPHODIESTERASE"/>
    <property type="match status" value="1"/>
</dbReference>
<feature type="compositionally biased region" description="Polar residues" evidence="3">
    <location>
        <begin position="818"/>
        <end position="835"/>
    </location>
</feature>
<dbReference type="Pfam" id="PF04564">
    <property type="entry name" value="U-box"/>
    <property type="match status" value="1"/>
</dbReference>
<sequence length="1335" mass="143877">MAMKLRGSSSSSGAAGPALQGFRRAAPGLSVQPPAASEFRASRCFKIEYNQSGEDDQDDVAMTKWIFSIPSCRDVETLFTQAREAQLFRGMGIELDFDHGPRSKVAPVRLRRVGPERAAEAVRSASLSTVPCGRSAVRVEAGARNLELGCARVALAASGQEHIEDCKSAYLSFELNLIKGSSARDTYIATLKSTSAEMFKRNTAMELSRKSLSSMCKATSETLKEQCKSVTELLDHYPSKITGDKEIHFGDLTEVLAADAYMEAIEVSDRTNVCVDWLSKRLDKAGRVLVLASAATSVAQVCYDEHPDVAGVLAAAEYIGAAVLGQAVDGNIAYGAGIAGLGALPVLGLCCTALIGLAFGAKPHFKKSYDVFAQPVFAEHRRHRKKLFLDKGMTGFVEHNPKGLSGATVGGMLGNVILQSGSLPIMGGAAFGWLDATQMSWRAPTASSETSRAAHGPSSEVLAFPPRQRSAFTLTPLDDTGRRLLLFGGRSGPPGGGHCLGDVHVLETDVAAGQAAMARPPDAGSSDSEPEEIFFASDYRAFCQAAPRAPARGRDGRLEQRAVPRQGCHKQESASEDGSPAWTTPAHEWQHPPSFLCPISRQCMHDPVVLPDGHTYERQHIQRWLSHSSTSPVTRQELIGTNLYPNHALRNAIDEYFNELFCVHRQTIRQTIRRRGTRDLAANARLLRTVDALMECSLLVNADHSVEHILRHIMNEAKMLVGAEAASVFLVDGSRQELYSSVNSTGVELRIPFGAGIAGHVAMTGDTVIIDDAYADARFNKTIDRKTGFRTRTVLCAPLKARKGGVIGVVQLINKTHSSETTSRGNVRGASSASRPESAVGRLRSGRSFVKALDPDQGSRFTADDSHFLEVFASQAATAVVNSDTFGELNQPHLQTEHSDLPPERLAQEAEADRLEAEPVKAQPSCKKGGQAPRISQEATTLLEQSLDGWDLDVATLASLTDGRPLSSLGCFLFDRLGLVARFGLDSEKVSQFFLELERGYDDAVQYHNPRIPRGLRAAPDPRRAAQWVARAESRGGAAERPGCGRSGRSARGHGVPAGRRLPRLRAPRLHERLPGAHGPRARSALQRQPGEREPPRGRRVRAAAAPGARLPGRAAAGGAAPPPRPLPAAGPRHRHVLRQEHARGLRSRPGQGRQRTGGHAAGWRLPGGSRGRRLRAPHARGRGAVLLLQLALKGADLGHLTLGLAAHLRFVGCLEQEFFAQGDKEKALGMPASFLMDRDKPGASSSQVGFFELVALPLFRVLDRACPSLRPMLAGAERNCLYWKSVQGDARASIVGDRPEVGVSQRGAPGPYGQRPLVSWARQRGGFSSNSPEL</sequence>
<proteinExistence type="predicted"/>
<dbReference type="SUPFAM" id="SSF57850">
    <property type="entry name" value="RING/U-box"/>
    <property type="match status" value="1"/>
</dbReference>
<dbReference type="PROSITE" id="PS51845">
    <property type="entry name" value="PDEASE_I_2"/>
    <property type="match status" value="1"/>
</dbReference>
<keyword evidence="2" id="KW-0378">Hydrolase</keyword>
<dbReference type="SMART" id="SM00504">
    <property type="entry name" value="Ubox"/>
    <property type="match status" value="1"/>
</dbReference>
<dbReference type="InterPro" id="IPR036971">
    <property type="entry name" value="PDEase_catalytic_dom_sf"/>
</dbReference>
<accession>A0ABN9RGN3</accession>
<dbReference type="InterPro" id="IPR003613">
    <property type="entry name" value="Ubox_domain"/>
</dbReference>
<dbReference type="Gene3D" id="3.30.450.40">
    <property type="match status" value="1"/>
</dbReference>
<feature type="region of interest" description="Disordered" evidence="3">
    <location>
        <begin position="1030"/>
        <end position="1175"/>
    </location>
</feature>
<feature type="region of interest" description="Disordered" evidence="3">
    <location>
        <begin position="910"/>
        <end position="934"/>
    </location>
</feature>
<feature type="compositionally biased region" description="Basic and acidic residues" evidence="3">
    <location>
        <begin position="552"/>
        <end position="562"/>
    </location>
</feature>
<dbReference type="EMBL" id="CAUYUJ010006669">
    <property type="protein sequence ID" value="CAK0818227.1"/>
    <property type="molecule type" value="Genomic_DNA"/>
</dbReference>